<dbReference type="OrthoDB" id="121656at2"/>
<keyword evidence="2" id="KW-1277">Toxin-antitoxin system</keyword>
<dbReference type="PANTHER" id="PTHR34873:SF3">
    <property type="entry name" value="ADDICTION MODULE TOXIN, HICA FAMILY"/>
    <property type="match status" value="1"/>
</dbReference>
<dbReference type="Proteomes" id="UP000010473">
    <property type="component" value="Chromosome"/>
</dbReference>
<dbReference type="Gene3D" id="3.30.920.30">
    <property type="entry name" value="Hypothetical protein"/>
    <property type="match status" value="1"/>
</dbReference>
<keyword evidence="6" id="KW-0694">RNA-binding</keyword>
<keyword evidence="3" id="KW-0540">Nuclease</keyword>
<evidence type="ECO:0000256" key="3">
    <source>
        <dbReference type="ARBA" id="ARBA00022722"/>
    </source>
</evidence>
<keyword evidence="5" id="KW-0378">Hydrolase</keyword>
<comment type="similarity">
    <text evidence="1">Belongs to the HicA mRNA interferase family.</text>
</comment>
<sequence>MPKLPALTGDAVIRVLEKVGFQKIRQKGSHIRMKHIDGRVVTIPIHRGKTIGKGLLRKIIRDAELTQEEFIALLE</sequence>
<dbReference type="AlphaFoldDB" id="K9XXP1"/>
<dbReference type="SUPFAM" id="SSF54786">
    <property type="entry name" value="YcfA/nrd intein domain"/>
    <property type="match status" value="1"/>
</dbReference>
<name>K9XXP1_STAC7</name>
<protein>
    <submittedName>
        <fullName evidence="8">YcfA family protein</fullName>
    </submittedName>
</protein>
<dbReference type="KEGG" id="scs:Sta7437_3365"/>
<reference evidence="9" key="1">
    <citation type="journal article" date="2013" name="Proc. Natl. Acad. Sci. U.S.A.">
        <title>Improving the coverage of the cyanobacterial phylum using diversity-driven genome sequencing.</title>
        <authorList>
            <person name="Shih P.M."/>
            <person name="Wu D."/>
            <person name="Latifi A."/>
            <person name="Axen S.D."/>
            <person name="Fewer D.P."/>
            <person name="Talla E."/>
            <person name="Calteau A."/>
            <person name="Cai F."/>
            <person name="Tandeau de Marsac N."/>
            <person name="Rippka R."/>
            <person name="Herdman M."/>
            <person name="Sivonen K."/>
            <person name="Coursin T."/>
            <person name="Laurent T."/>
            <person name="Goodwin L."/>
            <person name="Nolan M."/>
            <person name="Davenport K.W."/>
            <person name="Han C.S."/>
            <person name="Rubin E.M."/>
            <person name="Eisen J.A."/>
            <person name="Woyke T."/>
            <person name="Gugger M."/>
            <person name="Kerfeld C.A."/>
        </authorList>
    </citation>
    <scope>NUCLEOTIDE SEQUENCE [LARGE SCALE GENOMIC DNA]</scope>
    <source>
        <strain evidence="9">ATCC 29371 / PCC 7437</strain>
    </source>
</reference>
<dbReference type="PANTHER" id="PTHR34873">
    <property type="entry name" value="SSR1766 PROTEIN"/>
    <property type="match status" value="1"/>
</dbReference>
<evidence type="ECO:0000256" key="5">
    <source>
        <dbReference type="ARBA" id="ARBA00022801"/>
    </source>
</evidence>
<evidence type="ECO:0000256" key="2">
    <source>
        <dbReference type="ARBA" id="ARBA00022649"/>
    </source>
</evidence>
<evidence type="ECO:0000313" key="8">
    <source>
        <dbReference type="EMBL" id="AFZ36871.1"/>
    </source>
</evidence>
<dbReference type="EMBL" id="CP003653">
    <property type="protein sequence ID" value="AFZ36871.1"/>
    <property type="molecule type" value="Genomic_DNA"/>
</dbReference>
<keyword evidence="9" id="KW-1185">Reference proteome</keyword>
<evidence type="ECO:0000256" key="4">
    <source>
        <dbReference type="ARBA" id="ARBA00022759"/>
    </source>
</evidence>
<proteinExistence type="inferred from homology"/>
<dbReference type="GO" id="GO:0016787">
    <property type="term" value="F:hydrolase activity"/>
    <property type="evidence" value="ECO:0007669"/>
    <property type="project" value="UniProtKB-KW"/>
</dbReference>
<dbReference type="eggNOG" id="COG1724">
    <property type="taxonomic scope" value="Bacteria"/>
</dbReference>
<keyword evidence="4" id="KW-0255">Endonuclease</keyword>
<dbReference type="PATRIC" id="fig|111780.3.peg.3488"/>
<gene>
    <name evidence="8" type="ordered locus">Sta7437_3365</name>
</gene>
<dbReference type="HOGENOM" id="CLU_164851_6_0_3"/>
<dbReference type="STRING" id="111780.Sta7437_3365"/>
<dbReference type="RefSeq" id="WP_015194533.1">
    <property type="nucleotide sequence ID" value="NC_019748.1"/>
</dbReference>
<dbReference type="InterPro" id="IPR038570">
    <property type="entry name" value="HicA_sf"/>
</dbReference>
<dbReference type="Pfam" id="PF07927">
    <property type="entry name" value="HicA_toxin"/>
    <property type="match status" value="1"/>
</dbReference>
<evidence type="ECO:0000256" key="7">
    <source>
        <dbReference type="ARBA" id="ARBA00023016"/>
    </source>
</evidence>
<evidence type="ECO:0000256" key="1">
    <source>
        <dbReference type="ARBA" id="ARBA00006620"/>
    </source>
</evidence>
<keyword evidence="7" id="KW-0346">Stress response</keyword>
<dbReference type="GO" id="GO:0003729">
    <property type="term" value="F:mRNA binding"/>
    <property type="evidence" value="ECO:0007669"/>
    <property type="project" value="InterPro"/>
</dbReference>
<evidence type="ECO:0000313" key="9">
    <source>
        <dbReference type="Proteomes" id="UP000010473"/>
    </source>
</evidence>
<accession>K9XXP1</accession>
<organism evidence="8 9">
    <name type="scientific">Stanieria cyanosphaera (strain ATCC 29371 / PCC 7437)</name>
    <dbReference type="NCBI Taxonomy" id="111780"/>
    <lineage>
        <taxon>Bacteria</taxon>
        <taxon>Bacillati</taxon>
        <taxon>Cyanobacteriota</taxon>
        <taxon>Cyanophyceae</taxon>
        <taxon>Pleurocapsales</taxon>
        <taxon>Dermocarpellaceae</taxon>
        <taxon>Stanieria</taxon>
    </lineage>
</organism>
<evidence type="ECO:0000256" key="6">
    <source>
        <dbReference type="ARBA" id="ARBA00022884"/>
    </source>
</evidence>
<dbReference type="GO" id="GO:0004519">
    <property type="term" value="F:endonuclease activity"/>
    <property type="evidence" value="ECO:0007669"/>
    <property type="project" value="UniProtKB-KW"/>
</dbReference>
<dbReference type="InterPro" id="IPR012933">
    <property type="entry name" value="HicA_mRNA_interferase"/>
</dbReference>